<keyword evidence="4" id="KW-1185">Reference proteome</keyword>
<evidence type="ECO:0000256" key="2">
    <source>
        <dbReference type="SAM" id="SignalP"/>
    </source>
</evidence>
<keyword evidence="2" id="KW-0732">Signal</keyword>
<feature type="compositionally biased region" description="Pro residues" evidence="1">
    <location>
        <begin position="607"/>
        <end position="617"/>
    </location>
</feature>
<feature type="compositionally biased region" description="Basic and acidic residues" evidence="1">
    <location>
        <begin position="451"/>
        <end position="461"/>
    </location>
</feature>
<feature type="compositionally biased region" description="Basic and acidic residues" evidence="1">
    <location>
        <begin position="646"/>
        <end position="663"/>
    </location>
</feature>
<evidence type="ECO:0000313" key="4">
    <source>
        <dbReference type="Proteomes" id="UP000288587"/>
    </source>
</evidence>
<dbReference type="Pfam" id="PF20245">
    <property type="entry name" value="DUF6600"/>
    <property type="match status" value="1"/>
</dbReference>
<feature type="region of interest" description="Disordered" evidence="1">
    <location>
        <begin position="385"/>
        <end position="663"/>
    </location>
</feature>
<dbReference type="OrthoDB" id="5485224at2"/>
<dbReference type="InterPro" id="IPR046535">
    <property type="entry name" value="DUF6600"/>
</dbReference>
<gene>
    <name evidence="3" type="ORF">EOD73_05305</name>
</gene>
<dbReference type="AlphaFoldDB" id="A0A437LSL2"/>
<feature type="compositionally biased region" description="Basic and acidic residues" evidence="1">
    <location>
        <begin position="503"/>
        <end position="523"/>
    </location>
</feature>
<name>A0A437LSL2_9BURK</name>
<organism evidence="3 4">
    <name type="scientific">Inhella crocodyli</name>
    <dbReference type="NCBI Taxonomy" id="2499851"/>
    <lineage>
        <taxon>Bacteria</taxon>
        <taxon>Pseudomonadati</taxon>
        <taxon>Pseudomonadota</taxon>
        <taxon>Betaproteobacteria</taxon>
        <taxon>Burkholderiales</taxon>
        <taxon>Sphaerotilaceae</taxon>
        <taxon>Inhella</taxon>
    </lineage>
</organism>
<comment type="caution">
    <text evidence="3">The sequence shown here is derived from an EMBL/GenBank/DDBJ whole genome shotgun (WGS) entry which is preliminary data.</text>
</comment>
<feature type="signal peptide" evidence="2">
    <location>
        <begin position="1"/>
        <end position="30"/>
    </location>
</feature>
<feature type="compositionally biased region" description="Basic and acidic residues" evidence="1">
    <location>
        <begin position="540"/>
        <end position="595"/>
    </location>
</feature>
<accession>A0A437LSL2</accession>
<sequence>MTLPLPLRRWFGLQLLLLLVLCLTGMAAQADPPTRVLRVAEIQGQALWFDPDEREWQPLLRNQSLSEGDRLRVDHHSRVGLRIGPHALWLDERSQLELMRVDDERLDLVLDRGALALRLVTREGARETRVRTPEGRFQFDRAGDYRVDALARSSRGQVYEGRMLFDHRGQEDAPLWLQAPETAELWWDNGPRAERQRLMPQDDFGAWLVDSAGFGREDVDRYANRPAYRYVSPELTGADELDAHGRWESSSEFGPLWLPVRVAVDWAPYRYGRWTWHRHWGWTWVDDLPWGYATSHYGRWVYWRNRWCWAPGPVRVARPVFAPALVGWVGSGHVQVGIQIGGRAAPPVAWYPLAPYEVYKPWYRHSPQYVRRINPDPDPVTVRRPTVPGWTGNNRSVPGAVSTFDVPVRQDGPNRTALPRPVPVRDEATLRALAPLPEGPGRDTLPLARPNRPERGEDAPRARVVGGEPSAPVGRGGDAGVPWRGSAPETRGPEPSARGDQGLPRRQERQERQERPTPADRDVPPPTVDPIWRSQPDAGVPRRSERRDEPREFPRELPREERRAPVVERSPEAEVPTRRFEPPARPSSERRDEGMPWRAPQVQPQPQAQPAPPPPRMEPPRRAEPPPRMDLPQRRAEPAPSAPAPRARERDDGVPRKRGEQER</sequence>
<evidence type="ECO:0000256" key="1">
    <source>
        <dbReference type="SAM" id="MobiDB-lite"/>
    </source>
</evidence>
<feature type="chain" id="PRO_5019331213" description="FecR protein domain-containing protein" evidence="2">
    <location>
        <begin position="31"/>
        <end position="663"/>
    </location>
</feature>
<evidence type="ECO:0000313" key="3">
    <source>
        <dbReference type="EMBL" id="RVT88399.1"/>
    </source>
</evidence>
<protein>
    <recommendedName>
        <fullName evidence="5">FecR protein domain-containing protein</fullName>
    </recommendedName>
</protein>
<feature type="compositionally biased region" description="Basic and acidic residues" evidence="1">
    <location>
        <begin position="618"/>
        <end position="637"/>
    </location>
</feature>
<evidence type="ECO:0008006" key="5">
    <source>
        <dbReference type="Google" id="ProtNLM"/>
    </source>
</evidence>
<reference evidence="3 4" key="1">
    <citation type="submission" date="2019-01" db="EMBL/GenBank/DDBJ databases">
        <authorList>
            <person name="Chen W.-M."/>
        </authorList>
    </citation>
    <scope>NUCLEOTIDE SEQUENCE [LARGE SCALE GENOMIC DNA]</scope>
    <source>
        <strain evidence="3 4">CCP-18</strain>
    </source>
</reference>
<dbReference type="EMBL" id="SACM01000001">
    <property type="protein sequence ID" value="RVT88399.1"/>
    <property type="molecule type" value="Genomic_DNA"/>
</dbReference>
<proteinExistence type="predicted"/>
<dbReference type="RefSeq" id="WP_127681535.1">
    <property type="nucleotide sequence ID" value="NZ_SACM01000001.1"/>
</dbReference>
<dbReference type="Proteomes" id="UP000288587">
    <property type="component" value="Unassembled WGS sequence"/>
</dbReference>